<comment type="caution">
    <text evidence="3">The sequence shown here is derived from an EMBL/GenBank/DDBJ whole genome shotgun (WGS) entry which is preliminary data.</text>
</comment>
<evidence type="ECO:0000313" key="4">
    <source>
        <dbReference type="Proteomes" id="UP001500185"/>
    </source>
</evidence>
<dbReference type="InterPro" id="IPR009959">
    <property type="entry name" value="Cyclase_SnoaL-like"/>
</dbReference>
<dbReference type="PROSITE" id="PS51257">
    <property type="entry name" value="PROKAR_LIPOPROTEIN"/>
    <property type="match status" value="1"/>
</dbReference>
<organism evidence="3 4">
    <name type="scientific">Psychroflexus lacisalsi</name>
    <dbReference type="NCBI Taxonomy" id="503928"/>
    <lineage>
        <taxon>Bacteria</taxon>
        <taxon>Pseudomonadati</taxon>
        <taxon>Bacteroidota</taxon>
        <taxon>Flavobacteriia</taxon>
        <taxon>Flavobacteriales</taxon>
        <taxon>Flavobacteriaceae</taxon>
        <taxon>Psychroflexus</taxon>
    </lineage>
</organism>
<keyword evidence="1" id="KW-0732">Signal</keyword>
<dbReference type="EMBL" id="BAAAGG010000005">
    <property type="protein sequence ID" value="GAA0753108.1"/>
    <property type="molecule type" value="Genomic_DNA"/>
</dbReference>
<feature type="chain" id="PRO_5047203311" description="SnoaL-like domain-containing protein" evidence="1">
    <location>
        <begin position="23"/>
        <end position="291"/>
    </location>
</feature>
<dbReference type="PANTHER" id="PTHR41252">
    <property type="entry name" value="BLR2505 PROTEIN"/>
    <property type="match status" value="1"/>
</dbReference>
<keyword evidence="4" id="KW-1185">Reference proteome</keyword>
<name>A0ABN1K2L9_9FLAO</name>
<evidence type="ECO:0000313" key="3">
    <source>
        <dbReference type="EMBL" id="GAA0753108.1"/>
    </source>
</evidence>
<dbReference type="Proteomes" id="UP001500185">
    <property type="component" value="Unassembled WGS sequence"/>
</dbReference>
<evidence type="ECO:0000259" key="2">
    <source>
        <dbReference type="Pfam" id="PF12680"/>
    </source>
</evidence>
<evidence type="ECO:0000256" key="1">
    <source>
        <dbReference type="SAM" id="SignalP"/>
    </source>
</evidence>
<accession>A0ABN1K2L9</accession>
<dbReference type="Pfam" id="PF12680">
    <property type="entry name" value="SnoaL_2"/>
    <property type="match status" value="1"/>
</dbReference>
<dbReference type="PANTHER" id="PTHR41252:SF1">
    <property type="entry name" value="BLR2505 PROTEIN"/>
    <property type="match status" value="1"/>
</dbReference>
<gene>
    <name evidence="3" type="ORF">GCM10009433_04810</name>
</gene>
<reference evidence="3 4" key="1">
    <citation type="journal article" date="2019" name="Int. J. Syst. Evol. Microbiol.">
        <title>The Global Catalogue of Microorganisms (GCM) 10K type strain sequencing project: providing services to taxonomists for standard genome sequencing and annotation.</title>
        <authorList>
            <consortium name="The Broad Institute Genomics Platform"/>
            <consortium name="The Broad Institute Genome Sequencing Center for Infectious Disease"/>
            <person name="Wu L."/>
            <person name="Ma J."/>
        </authorList>
    </citation>
    <scope>NUCLEOTIDE SEQUENCE [LARGE SCALE GENOMIC DNA]</scope>
    <source>
        <strain evidence="3 4">JCM 16231</strain>
    </source>
</reference>
<dbReference type="InterPro" id="IPR037401">
    <property type="entry name" value="SnoaL-like"/>
</dbReference>
<feature type="signal peptide" evidence="1">
    <location>
        <begin position="1"/>
        <end position="22"/>
    </location>
</feature>
<protein>
    <recommendedName>
        <fullName evidence="2">SnoaL-like domain-containing protein</fullName>
    </recommendedName>
</protein>
<dbReference type="Gene3D" id="3.10.450.50">
    <property type="match status" value="2"/>
</dbReference>
<dbReference type="RefSeq" id="WP_343829838.1">
    <property type="nucleotide sequence ID" value="NZ_BAAAGG010000005.1"/>
</dbReference>
<feature type="domain" description="SnoaL-like" evidence="2">
    <location>
        <begin position="168"/>
        <end position="275"/>
    </location>
</feature>
<dbReference type="InterPro" id="IPR032710">
    <property type="entry name" value="NTF2-like_dom_sf"/>
</dbReference>
<dbReference type="Pfam" id="PF07366">
    <property type="entry name" value="SnoaL"/>
    <property type="match status" value="1"/>
</dbReference>
<dbReference type="SUPFAM" id="SSF54427">
    <property type="entry name" value="NTF2-like"/>
    <property type="match status" value="2"/>
</dbReference>
<sequence>MKTMKKQLPVLLMLLVFITSCNQDKRYTQQSAEIATYKKVISAYENQDWKEFATHYADTAMIYNNKTKDKGQSVIQFIETNKQDATLFSSWKYVDEDSEYEMVVTDKGETWVNFWGLWQGELKANGQTYDIPSHMTVQFVDGKIVKEHGYWDISELMTSPHNVAVIDSLYKAFAAGDVPAVIGAMDANIVWNEAEGNPYADNNPYIGPDAVLNGVFGRVLADHAYFTLEDIELHNMNNNKVLATLRYDAKHKTIGRAYNAQVAHLWTLENGKITAFQQFVDTKKLNDAMTK</sequence>
<proteinExistence type="predicted"/>